<protein>
    <recommendedName>
        <fullName evidence="4">Transposase (Putative), gypsy type</fullName>
    </recommendedName>
</protein>
<feature type="coiled-coil region" evidence="1">
    <location>
        <begin position="232"/>
        <end position="259"/>
    </location>
</feature>
<dbReference type="Proteomes" id="UP001151760">
    <property type="component" value="Unassembled WGS sequence"/>
</dbReference>
<reference evidence="2" key="2">
    <citation type="submission" date="2022-01" db="EMBL/GenBank/DDBJ databases">
        <authorList>
            <person name="Yamashiro T."/>
            <person name="Shiraishi A."/>
            <person name="Satake H."/>
            <person name="Nakayama K."/>
        </authorList>
    </citation>
    <scope>NUCLEOTIDE SEQUENCE</scope>
</reference>
<evidence type="ECO:0000256" key="1">
    <source>
        <dbReference type="SAM" id="Coils"/>
    </source>
</evidence>
<reference evidence="2" key="1">
    <citation type="journal article" date="2022" name="Int. J. Mol. Sci.">
        <title>Draft Genome of Tanacetum Coccineum: Genomic Comparison of Closely Related Tanacetum-Family Plants.</title>
        <authorList>
            <person name="Yamashiro T."/>
            <person name="Shiraishi A."/>
            <person name="Nakayama K."/>
            <person name="Satake H."/>
        </authorList>
    </citation>
    <scope>NUCLEOTIDE SEQUENCE</scope>
</reference>
<proteinExistence type="predicted"/>
<evidence type="ECO:0008006" key="4">
    <source>
        <dbReference type="Google" id="ProtNLM"/>
    </source>
</evidence>
<accession>A0ABQ4YV94</accession>
<keyword evidence="1" id="KW-0175">Coiled coil</keyword>
<dbReference type="EMBL" id="BQNB010010768">
    <property type="protein sequence ID" value="GJS81705.1"/>
    <property type="molecule type" value="Genomic_DNA"/>
</dbReference>
<organism evidence="2 3">
    <name type="scientific">Tanacetum coccineum</name>
    <dbReference type="NCBI Taxonomy" id="301880"/>
    <lineage>
        <taxon>Eukaryota</taxon>
        <taxon>Viridiplantae</taxon>
        <taxon>Streptophyta</taxon>
        <taxon>Embryophyta</taxon>
        <taxon>Tracheophyta</taxon>
        <taxon>Spermatophyta</taxon>
        <taxon>Magnoliopsida</taxon>
        <taxon>eudicotyledons</taxon>
        <taxon>Gunneridae</taxon>
        <taxon>Pentapetalae</taxon>
        <taxon>asterids</taxon>
        <taxon>campanulids</taxon>
        <taxon>Asterales</taxon>
        <taxon>Asteraceae</taxon>
        <taxon>Asteroideae</taxon>
        <taxon>Anthemideae</taxon>
        <taxon>Anthemidinae</taxon>
        <taxon>Tanacetum</taxon>
    </lineage>
</organism>
<evidence type="ECO:0000313" key="3">
    <source>
        <dbReference type="Proteomes" id="UP001151760"/>
    </source>
</evidence>
<keyword evidence="3" id="KW-1185">Reference proteome</keyword>
<evidence type="ECO:0000313" key="2">
    <source>
        <dbReference type="EMBL" id="GJS81705.1"/>
    </source>
</evidence>
<name>A0ABQ4YV94_9ASTR</name>
<sequence>MESSRVRFSVPALESGLLLLSYRPSSLMIGRMSSYVPSLEVHDVHPGLRLPTPFLVGSTPDPNRLLFGIECLVLLYQSEFAEGPCTRQQTPFNLIVRADLTIDSGLESKVVLPLGFPIICEDTAFTDSVPVAATRRKDHASVHPKQSIRGGKSLAAIGLEADSTFASAAQETPADIFQAASSHRIRSPLSRLQQRHPVVTSGYVQSQRKPRPSHPLKLHGLRNQTKNLETLLEAEVDMKKAMEAKNAELVRELESLRAKFLDIQLSNNQLSQRVSTLQEQVMGEERIQATFEEFKKYEDDRVEKRCAEMDARLDALSIDFDEELYPHMLTMIVGRRWVIGYGLRLAVMKCAESIELRQTFANVVSARIAKGISEGLKYEVEHGEAKLDLAAIETYDPEAEVADSRRERVHILAGPGFGQIIFICQLAPFCP</sequence>
<gene>
    <name evidence="2" type="ORF">Tco_0748246</name>
</gene>
<comment type="caution">
    <text evidence="2">The sequence shown here is derived from an EMBL/GenBank/DDBJ whole genome shotgun (WGS) entry which is preliminary data.</text>
</comment>